<accession>A0ABQ5TPR2</accession>
<dbReference type="Proteomes" id="UP001275436">
    <property type="component" value="Unassembled WGS sequence"/>
</dbReference>
<feature type="transmembrane region" description="Helical" evidence="1">
    <location>
        <begin position="63"/>
        <end position="81"/>
    </location>
</feature>
<keyword evidence="1" id="KW-0812">Transmembrane</keyword>
<evidence type="ECO:0000313" key="3">
    <source>
        <dbReference type="Proteomes" id="UP001275436"/>
    </source>
</evidence>
<evidence type="ECO:0000256" key="1">
    <source>
        <dbReference type="SAM" id="Phobius"/>
    </source>
</evidence>
<sequence length="124" mass="13131">MTKIALPLSVIGLILVILSFLVLYTIPVDERIILTILPFGTAMLAGGLGEMIPNVSEISGKRILLVGFCILLASILSLGILPEVTSTIEDASHILNVLGVGIMVFGGLKMMSQKKKQGGINQTN</sequence>
<reference evidence="2 3" key="1">
    <citation type="submission" date="2023-02" db="EMBL/GenBank/DDBJ databases">
        <title>Oceanobacillus kimchii IFOP_LL358 isolated form Alexandrium catenella lab strain.</title>
        <authorList>
            <person name="Gajardo G."/>
            <person name="Ueki S."/>
            <person name="Maruyama F."/>
        </authorList>
    </citation>
    <scope>NUCLEOTIDE SEQUENCE [LARGE SCALE GENOMIC DNA]</scope>
    <source>
        <strain evidence="2 3">IFOP_LL358</strain>
    </source>
</reference>
<feature type="transmembrane region" description="Helical" evidence="1">
    <location>
        <begin position="5"/>
        <end position="26"/>
    </location>
</feature>
<name>A0ABQ5TPR2_9BACI</name>
<proteinExistence type="predicted"/>
<feature type="transmembrane region" description="Helical" evidence="1">
    <location>
        <begin position="93"/>
        <end position="111"/>
    </location>
</feature>
<protein>
    <submittedName>
        <fullName evidence="2">Uncharacterized protein</fullName>
    </submittedName>
</protein>
<keyword evidence="1" id="KW-1133">Transmembrane helix</keyword>
<gene>
    <name evidence="2" type="ORF">MACH08_41850</name>
</gene>
<comment type="caution">
    <text evidence="2">The sequence shown here is derived from an EMBL/GenBank/DDBJ whole genome shotgun (WGS) entry which is preliminary data.</text>
</comment>
<evidence type="ECO:0000313" key="2">
    <source>
        <dbReference type="EMBL" id="GLO68401.1"/>
    </source>
</evidence>
<dbReference type="EMBL" id="BSKO01000002">
    <property type="protein sequence ID" value="GLO68401.1"/>
    <property type="molecule type" value="Genomic_DNA"/>
</dbReference>
<organism evidence="2 3">
    <name type="scientific">Oceanobacillus kimchii</name>
    <dbReference type="NCBI Taxonomy" id="746691"/>
    <lineage>
        <taxon>Bacteria</taxon>
        <taxon>Bacillati</taxon>
        <taxon>Bacillota</taxon>
        <taxon>Bacilli</taxon>
        <taxon>Bacillales</taxon>
        <taxon>Bacillaceae</taxon>
        <taxon>Oceanobacillus</taxon>
    </lineage>
</organism>
<keyword evidence="1" id="KW-0472">Membrane</keyword>
<dbReference type="RefSeq" id="WP_317958638.1">
    <property type="nucleotide sequence ID" value="NZ_BSKO01000002.1"/>
</dbReference>
<keyword evidence="3" id="KW-1185">Reference proteome</keyword>
<feature type="transmembrane region" description="Helical" evidence="1">
    <location>
        <begin position="32"/>
        <end position="51"/>
    </location>
</feature>